<evidence type="ECO:0000313" key="1">
    <source>
        <dbReference type="EMBL" id="QJH97769.1"/>
    </source>
</evidence>
<dbReference type="EMBL" id="MT144701">
    <property type="protein sequence ID" value="QJH97769.1"/>
    <property type="molecule type" value="Genomic_DNA"/>
</dbReference>
<name>A0A6M3XIY7_9ZZZZ</name>
<gene>
    <name evidence="1" type="ORF">TM448B01083_0005</name>
</gene>
<proteinExistence type="predicted"/>
<organism evidence="1">
    <name type="scientific">viral metagenome</name>
    <dbReference type="NCBI Taxonomy" id="1070528"/>
    <lineage>
        <taxon>unclassified sequences</taxon>
        <taxon>metagenomes</taxon>
        <taxon>organismal metagenomes</taxon>
    </lineage>
</organism>
<reference evidence="1" key="1">
    <citation type="submission" date="2020-03" db="EMBL/GenBank/DDBJ databases">
        <title>The deep terrestrial virosphere.</title>
        <authorList>
            <person name="Holmfeldt K."/>
            <person name="Nilsson E."/>
            <person name="Simone D."/>
            <person name="Lopez-Fernandez M."/>
            <person name="Wu X."/>
            <person name="de Brujin I."/>
            <person name="Lundin D."/>
            <person name="Andersson A."/>
            <person name="Bertilsson S."/>
            <person name="Dopson M."/>
        </authorList>
    </citation>
    <scope>NUCLEOTIDE SEQUENCE</scope>
    <source>
        <strain evidence="1">TM448B01083</strain>
    </source>
</reference>
<accession>A0A6M3XIY7</accession>
<dbReference type="Gene3D" id="3.40.960.10">
    <property type="entry name" value="VSR Endonuclease"/>
    <property type="match status" value="1"/>
</dbReference>
<dbReference type="AlphaFoldDB" id="A0A6M3XIY7"/>
<protein>
    <recommendedName>
        <fullName evidence="2">DUF559 domain-containing protein</fullName>
    </recommendedName>
</protein>
<evidence type="ECO:0008006" key="2">
    <source>
        <dbReference type="Google" id="ProtNLM"/>
    </source>
</evidence>
<sequence>MARKKRLPTLYGIGGLKEVKTPRDFNMPRRPVRRRRGPWREQLGMDELEQRAAQGIEGTLPERIVYKALRTMNIAFNYKYGVLGTRQFRGGFEIDFEIMDRYPPVALEVLGAYWHGPAQQYKDMARALVIMGMGYRYEEITEDEIYTSSSFLEHRLQEMLGQPVMRRRSGIDVLAGLG</sequence>